<sequence length="1049" mass="116530">MVQSRIFSSWVSSLFWFIQLLWHSEQMAPTYPFYGTWAICLIAEGILLCVSLKTPILHASSEFFILAFRSSALVALLLSTVGLHFLRTKKKVLDEEIRPLLATQDSINGEAYGSCNSQMNQQPQPDAGETSKISNQEESGSNNKSTPISDPKSLWAILAFLKTLFPFFWPSGKPGYQLLYAGIGLCLLVERVMNIMIPLQLGLITNLLSKSNGVVPWKEIVIFVFLRLLNSSGGLSALRTLMWMPLEDLSYEKVSTTAFNHTMSLSCDFHDGKSSGAVWQTIARGQYIKDVVNHICFFVIPTIVDLALAVSILYYLFDAYMALVTAAVTVMFLWTSGQVVDRQKRKRKSYVETRSKEFTILCESTDNWKTVSYFNRIPYENSRYRSAVSNHLKSRVAYRFWDSMENTVQSLVLLLGLMAACFIAAYEVASGAQPIGSFVMLLSYWAQLSAPLQSLANGFGVIVRDMVDAEELLGLLRQKPTIVDIPNAKPLVFEQGCVEFKQVGFSYDGKRKILGGVSFRAPSGQTTAIVGKTGGGKSTILKLLCRLYDPTTGTIHIDGQNISRVTTSSLRDTLGVVPQDPVLFRDTIMANIRYAKLDATDEEIINACKAVALDDKIKSFPDGYDTLVGERGVKLSGGELQRVAIARAMIKNPKIVLLDEATSSVDSETEIHVQRSLKLLCAGRTTIVIAHRLSTIMNADQILVVNDGAIVESGTHSALLKRKGYYHRLCSWQGFIVDATMPTLLNDVTPPQMLADTALGMDPRDLIEITPSNLQCAESLPDGHRTSKPSKISPQMSVNQPEVCEHCGCEFGETVSVIDDSRSVNRPGRSLKPEAPEFIPRALQNYGLGTSRQYYLQENRNPSVVNQRYTSDQPPSGYASDTGESVEIRTGREKSTETKADYHDIHGPTCAFHPNSLVTTANANKTSSFPHCLARNQEGVSFHDDDDDDDDGETPLTVENNLKNRLIRRTQSKSEPPGLMIRMNGDTNSFQGDGEPTGSAIGQNSVFRTDENSLTQHRRRRRRTNWKRRREMRTSTLSSRSTANGLRYS</sequence>
<protein>
    <submittedName>
        <fullName evidence="1">Uncharacterized protein</fullName>
    </submittedName>
</protein>
<name>A0ACB8V8I1_9EURO</name>
<dbReference type="EMBL" id="JALBCA010000003">
    <property type="protein sequence ID" value="KAI2393204.1"/>
    <property type="molecule type" value="Genomic_DNA"/>
</dbReference>
<comment type="caution">
    <text evidence="1">The sequence shown here is derived from an EMBL/GenBank/DDBJ whole genome shotgun (WGS) entry which is preliminary data.</text>
</comment>
<organism evidence="1">
    <name type="scientific">Ophidiomyces ophidiicola</name>
    <dbReference type="NCBI Taxonomy" id="1387563"/>
    <lineage>
        <taxon>Eukaryota</taxon>
        <taxon>Fungi</taxon>
        <taxon>Dikarya</taxon>
        <taxon>Ascomycota</taxon>
        <taxon>Pezizomycotina</taxon>
        <taxon>Eurotiomycetes</taxon>
        <taxon>Eurotiomycetidae</taxon>
        <taxon>Onygenales</taxon>
        <taxon>Onygenaceae</taxon>
        <taxon>Ophidiomyces</taxon>
    </lineage>
</organism>
<gene>
    <name evidence="1" type="ORF">LOY88_000264</name>
</gene>
<accession>A0ACB8V8I1</accession>
<proteinExistence type="predicted"/>
<evidence type="ECO:0000313" key="1">
    <source>
        <dbReference type="EMBL" id="KAI2393204.1"/>
    </source>
</evidence>
<reference evidence="1" key="1">
    <citation type="journal article" date="2022" name="bioRxiv">
        <title>Population genetic analysis of Ophidiomyces ophidiicola, the causative agent of snake fungal disease, indicates recent introductions to the USA.</title>
        <authorList>
            <person name="Ladner J.T."/>
            <person name="Palmer J.M."/>
            <person name="Ettinger C.L."/>
            <person name="Stajich J.E."/>
            <person name="Farrell T.M."/>
            <person name="Glorioso B.M."/>
            <person name="Lawson B."/>
            <person name="Price S.J."/>
            <person name="Stengle A.G."/>
            <person name="Grear D.A."/>
            <person name="Lorch J.M."/>
        </authorList>
    </citation>
    <scope>NUCLEOTIDE SEQUENCE</scope>
    <source>
        <strain evidence="1">NWHC 24266-5</strain>
    </source>
</reference>